<feature type="region of interest" description="Disordered" evidence="1">
    <location>
        <begin position="58"/>
        <end position="79"/>
    </location>
</feature>
<dbReference type="GO" id="GO:0016874">
    <property type="term" value="F:ligase activity"/>
    <property type="evidence" value="ECO:0007669"/>
    <property type="project" value="UniProtKB-KW"/>
</dbReference>
<keyword evidence="2" id="KW-0436">Ligase</keyword>
<evidence type="ECO:0000313" key="3">
    <source>
        <dbReference type="Proteomes" id="UP001228049"/>
    </source>
</evidence>
<dbReference type="AlphaFoldDB" id="A0AAD9FFU0"/>
<evidence type="ECO:0000313" key="2">
    <source>
        <dbReference type="EMBL" id="KAK1900214.1"/>
    </source>
</evidence>
<reference evidence="2" key="1">
    <citation type="submission" date="2023-04" db="EMBL/GenBank/DDBJ databases">
        <title>Chromosome-level genome of Chaenocephalus aceratus.</title>
        <authorList>
            <person name="Park H."/>
        </authorList>
    </citation>
    <scope>NUCLEOTIDE SEQUENCE</scope>
    <source>
        <strain evidence="2">DE</strain>
        <tissue evidence="2">Muscle</tissue>
    </source>
</reference>
<keyword evidence="3" id="KW-1185">Reference proteome</keyword>
<proteinExistence type="predicted"/>
<comment type="caution">
    <text evidence="2">The sequence shown here is derived from an EMBL/GenBank/DDBJ whole genome shotgun (WGS) entry which is preliminary data.</text>
</comment>
<organism evidence="2 3">
    <name type="scientific">Dissostichus eleginoides</name>
    <name type="common">Patagonian toothfish</name>
    <name type="synonym">Dissostichus amissus</name>
    <dbReference type="NCBI Taxonomy" id="100907"/>
    <lineage>
        <taxon>Eukaryota</taxon>
        <taxon>Metazoa</taxon>
        <taxon>Chordata</taxon>
        <taxon>Craniata</taxon>
        <taxon>Vertebrata</taxon>
        <taxon>Euteleostomi</taxon>
        <taxon>Actinopterygii</taxon>
        <taxon>Neopterygii</taxon>
        <taxon>Teleostei</taxon>
        <taxon>Neoteleostei</taxon>
        <taxon>Acanthomorphata</taxon>
        <taxon>Eupercaria</taxon>
        <taxon>Perciformes</taxon>
        <taxon>Notothenioidei</taxon>
        <taxon>Nototheniidae</taxon>
        <taxon>Dissostichus</taxon>
    </lineage>
</organism>
<gene>
    <name evidence="2" type="ORF">KUDE01_001001</name>
</gene>
<protein>
    <submittedName>
        <fullName evidence="2">UDP-N-acetylmuramoylalanine--D-glutamate ligase</fullName>
    </submittedName>
</protein>
<dbReference type="Proteomes" id="UP001228049">
    <property type="component" value="Unassembled WGS sequence"/>
</dbReference>
<dbReference type="EMBL" id="JASDAP010000007">
    <property type="protein sequence ID" value="KAK1900214.1"/>
    <property type="molecule type" value="Genomic_DNA"/>
</dbReference>
<name>A0AAD9FFU0_DISEL</name>
<accession>A0AAD9FFU0</accession>
<sequence>MVATRMMMISLWGNLKLSRGNVCVAVPLQTERFGGTDRSVLVLQDSAVETLLQKIPHLHGNGPRADPEKHRAKLVRSSPTYLNLDHTEEDI</sequence>
<evidence type="ECO:0000256" key="1">
    <source>
        <dbReference type="SAM" id="MobiDB-lite"/>
    </source>
</evidence>